<name>W6A6A3_9MOLU</name>
<feature type="transmembrane region" description="Helical" evidence="1">
    <location>
        <begin position="334"/>
        <end position="353"/>
    </location>
</feature>
<feature type="transmembrane region" description="Helical" evidence="1">
    <location>
        <begin position="359"/>
        <end position="382"/>
    </location>
</feature>
<evidence type="ECO:0000313" key="3">
    <source>
        <dbReference type="Proteomes" id="UP000019267"/>
    </source>
</evidence>
<evidence type="ECO:0000256" key="1">
    <source>
        <dbReference type="SAM" id="Phobius"/>
    </source>
</evidence>
<dbReference type="HOGENOM" id="CLU_438631_0_0_14"/>
<protein>
    <submittedName>
        <fullName evidence="2">Uncharacterized protein</fullName>
    </submittedName>
</protein>
<feature type="transmembrane region" description="Helical" evidence="1">
    <location>
        <begin position="403"/>
        <end position="433"/>
    </location>
</feature>
<keyword evidence="3" id="KW-1185">Reference proteome</keyword>
<sequence length="622" mass="71609">MVETNYQHQKIADITVSSLFCALIITVNLFLKNTIGFDISIYLIMITTIYFKKKISFNIMIASTILSLFFNGDVIYFGATFLSNVFIWLITIGSRILFYNFRIFQYLSIIIFSIFKYLLIYVFWSVYADNQTAIAMYIVYSLEMHVQFIAYFIFPILLASKIDDIFKGICNMNASYFNTKITNKFQEEDSQMTFSNEKRHFNTQLAVLMFSIMFMCAYLAFTPYMLAITFGDPRYSLLVLVVPIGITFFAPVWIRLKKKIGNKKAITNNWIGLTLAACFTFIPYAINSDNLHIKVMMIIGLVMFSIFIAAIMPMNMEMIRSYLRRNDIKLNFKMIMSLSSIPLLAAVFLADFYLEQKYIPAILFISIGLVTTLMLVFNKNILDKPNVLDINREGFKTLKKNKLFFANIICTNYFFGIAKFFEFTLVFLMFIDIENWKLSLDISNIGLYIACAFIIKYFAQFLARLFKITEANNVKLVYIGTALVAVAVLFVLSFFIALNFSTSISQIHYIISILATSFVVSFGATLIDKTRGEYIRHTVKENEYGAAMILDHVGGHALFSTIISLLFAVTMLFITLNITSMIVFWSICFAIIIILFMINALVIMKKQLKYSQNDDKKNIEQL</sequence>
<accession>W6A6A3</accession>
<feature type="transmembrane region" description="Helical" evidence="1">
    <location>
        <begin position="35"/>
        <end position="51"/>
    </location>
</feature>
<feature type="transmembrane region" description="Helical" evidence="1">
    <location>
        <begin position="292"/>
        <end position="313"/>
    </location>
</feature>
<gene>
    <name evidence="2" type="ORF">SCULI_v1c01860</name>
</gene>
<dbReference type="OrthoDB" id="388323at2"/>
<dbReference type="Pfam" id="PF07690">
    <property type="entry name" value="MFS_1"/>
    <property type="match status" value="1"/>
</dbReference>
<dbReference type="PATRIC" id="fig|1276246.3.peg.185"/>
<feature type="transmembrane region" description="Helical" evidence="1">
    <location>
        <begin position="477"/>
        <end position="500"/>
    </location>
</feature>
<dbReference type="InterPro" id="IPR011701">
    <property type="entry name" value="MFS"/>
</dbReference>
<feature type="transmembrane region" description="Helical" evidence="1">
    <location>
        <begin position="205"/>
        <end position="229"/>
    </location>
</feature>
<reference evidence="2 3" key="1">
    <citation type="journal article" date="2014" name="Genome Biol. Evol.">
        <title>Molecular evolution of the substrate utilization strategies and putative virulence factors in mosquito-associated Spiroplasma species.</title>
        <authorList>
            <person name="Chang T.H."/>
            <person name="Lo W.S."/>
            <person name="Ku C."/>
            <person name="Chen L.L."/>
            <person name="Kuo C.H."/>
        </authorList>
    </citation>
    <scope>NUCLEOTIDE SEQUENCE [LARGE SCALE GENOMIC DNA]</scope>
    <source>
        <strain evidence="2">AES-1</strain>
    </source>
</reference>
<feature type="transmembrane region" description="Helical" evidence="1">
    <location>
        <begin position="235"/>
        <end position="254"/>
    </location>
</feature>
<keyword evidence="1" id="KW-0812">Transmembrane</keyword>
<dbReference type="GO" id="GO:0022857">
    <property type="term" value="F:transmembrane transporter activity"/>
    <property type="evidence" value="ECO:0007669"/>
    <property type="project" value="InterPro"/>
</dbReference>
<keyword evidence="1" id="KW-0472">Membrane</keyword>
<feature type="transmembrane region" description="Helical" evidence="1">
    <location>
        <begin position="134"/>
        <end position="158"/>
    </location>
</feature>
<proteinExistence type="predicted"/>
<feature type="transmembrane region" description="Helical" evidence="1">
    <location>
        <begin position="582"/>
        <end position="603"/>
    </location>
</feature>
<feature type="transmembrane region" description="Helical" evidence="1">
    <location>
        <begin position="445"/>
        <end position="465"/>
    </location>
</feature>
<feature type="transmembrane region" description="Helical" evidence="1">
    <location>
        <begin position="557"/>
        <end position="576"/>
    </location>
</feature>
<dbReference type="InterPro" id="IPR036259">
    <property type="entry name" value="MFS_trans_sf"/>
</dbReference>
<feature type="transmembrane region" description="Helical" evidence="1">
    <location>
        <begin position="85"/>
        <end position="101"/>
    </location>
</feature>
<dbReference type="AlphaFoldDB" id="W6A6A3"/>
<dbReference type="Gene3D" id="1.20.1250.20">
    <property type="entry name" value="MFS general substrate transporter like domains"/>
    <property type="match status" value="1"/>
</dbReference>
<evidence type="ECO:0000313" key="2">
    <source>
        <dbReference type="EMBL" id="AHI52527.1"/>
    </source>
</evidence>
<feature type="transmembrane region" description="Helical" evidence="1">
    <location>
        <begin position="266"/>
        <end position="286"/>
    </location>
</feature>
<dbReference type="EMBL" id="CP006681">
    <property type="protein sequence ID" value="AHI52527.1"/>
    <property type="molecule type" value="Genomic_DNA"/>
</dbReference>
<dbReference type="KEGG" id="scq:SCULI_v1c01860"/>
<keyword evidence="1" id="KW-1133">Transmembrane helix</keyword>
<feature type="transmembrane region" description="Helical" evidence="1">
    <location>
        <begin position="106"/>
        <end position="128"/>
    </location>
</feature>
<dbReference type="RefSeq" id="WP_025362769.1">
    <property type="nucleotide sequence ID" value="NZ_CP006681.1"/>
</dbReference>
<dbReference type="SUPFAM" id="SSF103473">
    <property type="entry name" value="MFS general substrate transporter"/>
    <property type="match status" value="1"/>
</dbReference>
<feature type="transmembrane region" description="Helical" evidence="1">
    <location>
        <begin position="506"/>
        <end position="527"/>
    </location>
</feature>
<dbReference type="Proteomes" id="UP000019267">
    <property type="component" value="Chromosome"/>
</dbReference>
<organism evidence="2 3">
    <name type="scientific">Spiroplasma culicicola AES-1</name>
    <dbReference type="NCBI Taxonomy" id="1276246"/>
    <lineage>
        <taxon>Bacteria</taxon>
        <taxon>Bacillati</taxon>
        <taxon>Mycoplasmatota</taxon>
        <taxon>Mollicutes</taxon>
        <taxon>Entomoplasmatales</taxon>
        <taxon>Spiroplasmataceae</taxon>
        <taxon>Spiroplasma</taxon>
    </lineage>
</organism>